<evidence type="ECO:0000259" key="1">
    <source>
        <dbReference type="Pfam" id="PF01272"/>
    </source>
</evidence>
<organism evidence="2 3">
    <name type="scientific">Fictibacillus phosphorivorans</name>
    <dbReference type="NCBI Taxonomy" id="1221500"/>
    <lineage>
        <taxon>Bacteria</taxon>
        <taxon>Bacillati</taxon>
        <taxon>Bacillota</taxon>
        <taxon>Bacilli</taxon>
        <taxon>Bacillales</taxon>
        <taxon>Fictibacillaceae</taxon>
        <taxon>Fictibacillus</taxon>
    </lineage>
</organism>
<sequence length="137" mass="15837">MAMLKLTQEGTRNLEKELQYLLKRKKQCRNTSEKEFIHKRVSEIKDILAQSITWPMVREAGYHVEPGSTVTIEDTVHRERYTYTIVHPFEADPRENMISVQSPIAKAAIGKTVHSTFTVRVPFGEDLTYTILDIQNC</sequence>
<evidence type="ECO:0000313" key="3">
    <source>
        <dbReference type="Proteomes" id="UP000076623"/>
    </source>
</evidence>
<name>A0A160IIF4_9BACL</name>
<protein>
    <recommendedName>
        <fullName evidence="1">Transcription elongation factor GreA/GreB C-terminal domain-containing protein</fullName>
    </recommendedName>
</protein>
<dbReference type="PANTHER" id="PTHR30437:SF4">
    <property type="entry name" value="TRANSCRIPTION ELONGATION FACTOR GREA"/>
    <property type="match status" value="1"/>
</dbReference>
<feature type="domain" description="Transcription elongation factor GreA/GreB C-terminal" evidence="1">
    <location>
        <begin position="63"/>
        <end position="135"/>
    </location>
</feature>
<dbReference type="GO" id="GO:0006354">
    <property type="term" value="P:DNA-templated transcription elongation"/>
    <property type="evidence" value="ECO:0007669"/>
    <property type="project" value="TreeGrafter"/>
</dbReference>
<dbReference type="PANTHER" id="PTHR30437">
    <property type="entry name" value="TRANSCRIPTION ELONGATION FACTOR GREA"/>
    <property type="match status" value="1"/>
</dbReference>
<dbReference type="KEGG" id="fpn:ABE65_000420"/>
<dbReference type="PIRSF" id="PIRSF006092">
    <property type="entry name" value="GreA_GreB"/>
    <property type="match status" value="1"/>
</dbReference>
<dbReference type="EMBL" id="CP015378">
    <property type="protein sequence ID" value="ANC75416.1"/>
    <property type="molecule type" value="Genomic_DNA"/>
</dbReference>
<dbReference type="RefSeq" id="WP_066390584.1">
    <property type="nucleotide sequence ID" value="NZ_CP015378.1"/>
</dbReference>
<dbReference type="GO" id="GO:0070063">
    <property type="term" value="F:RNA polymerase binding"/>
    <property type="evidence" value="ECO:0007669"/>
    <property type="project" value="InterPro"/>
</dbReference>
<evidence type="ECO:0000313" key="2">
    <source>
        <dbReference type="EMBL" id="ANC75416.1"/>
    </source>
</evidence>
<dbReference type="Gene3D" id="3.10.50.30">
    <property type="entry name" value="Transcription elongation factor, GreA/GreB, C-terminal domain"/>
    <property type="match status" value="1"/>
</dbReference>
<proteinExistence type="predicted"/>
<reference evidence="2 3" key="1">
    <citation type="submission" date="2016-04" db="EMBL/GenBank/DDBJ databases">
        <title>Complete genome sequence of Fictibacillus phosphorivorans G25-29, a strain toxic to nematodes.</title>
        <authorList>
            <person name="Zheng Z."/>
        </authorList>
    </citation>
    <scope>NUCLEOTIDE SEQUENCE [LARGE SCALE GENOMIC DNA]</scope>
    <source>
        <strain evidence="2 3">G25-29</strain>
    </source>
</reference>
<dbReference type="InterPro" id="IPR036953">
    <property type="entry name" value="GreA/GreB_C_sf"/>
</dbReference>
<gene>
    <name evidence="2" type="ORF">ABE65_000420</name>
</gene>
<dbReference type="Proteomes" id="UP000076623">
    <property type="component" value="Chromosome"/>
</dbReference>
<dbReference type="GO" id="GO:0032784">
    <property type="term" value="P:regulation of DNA-templated transcription elongation"/>
    <property type="evidence" value="ECO:0007669"/>
    <property type="project" value="InterPro"/>
</dbReference>
<dbReference type="InterPro" id="IPR001437">
    <property type="entry name" value="Tscrpt_elong_fac_GreA/B_C"/>
</dbReference>
<dbReference type="SUPFAM" id="SSF54534">
    <property type="entry name" value="FKBP-like"/>
    <property type="match status" value="1"/>
</dbReference>
<dbReference type="GO" id="GO:0003677">
    <property type="term" value="F:DNA binding"/>
    <property type="evidence" value="ECO:0007669"/>
    <property type="project" value="InterPro"/>
</dbReference>
<dbReference type="InterPro" id="IPR023459">
    <property type="entry name" value="Tscrpt_elong_fac_GreA/B_fam"/>
</dbReference>
<dbReference type="STRING" id="1221500.ABE65_000420"/>
<dbReference type="Pfam" id="PF01272">
    <property type="entry name" value="GreA_GreB"/>
    <property type="match status" value="1"/>
</dbReference>
<accession>A0A160IIF4</accession>
<dbReference type="AlphaFoldDB" id="A0A160IIF4"/>
<keyword evidence="3" id="KW-1185">Reference proteome</keyword>